<reference evidence="2 3" key="1">
    <citation type="submission" date="2020-08" db="EMBL/GenBank/DDBJ databases">
        <title>Description of novel Pseudomonas species.</title>
        <authorList>
            <person name="Duman M."/>
            <person name="Mulet M."/>
            <person name="Altun S."/>
            <person name="Saticioglu I.B."/>
            <person name="Lalucat J."/>
            <person name="Garcia-Valdes E."/>
        </authorList>
    </citation>
    <scope>NUCLEOTIDE SEQUENCE [LARGE SCALE GENOMIC DNA]</scope>
    <source>
        <strain evidence="2 3">P155</strain>
    </source>
</reference>
<feature type="chain" id="PRO_5047056213" description="Halovibrin" evidence="1">
    <location>
        <begin position="25"/>
        <end position="538"/>
    </location>
</feature>
<keyword evidence="1" id="KW-0732">Signal</keyword>
<evidence type="ECO:0000256" key="1">
    <source>
        <dbReference type="SAM" id="SignalP"/>
    </source>
</evidence>
<accession>A0ABS0BII5</accession>
<evidence type="ECO:0000313" key="3">
    <source>
        <dbReference type="Proteomes" id="UP000722111"/>
    </source>
</evidence>
<proteinExistence type="predicted"/>
<name>A0ABS0BII5_9PSED</name>
<evidence type="ECO:0000313" key="2">
    <source>
        <dbReference type="EMBL" id="MBF6034276.1"/>
    </source>
</evidence>
<dbReference type="EMBL" id="JACOPX010000008">
    <property type="protein sequence ID" value="MBF6034276.1"/>
    <property type="molecule type" value="Genomic_DNA"/>
</dbReference>
<dbReference type="Proteomes" id="UP000722111">
    <property type="component" value="Unassembled WGS sequence"/>
</dbReference>
<comment type="caution">
    <text evidence="2">The sequence shown here is derived from an EMBL/GenBank/DDBJ whole genome shotgun (WGS) entry which is preliminary data.</text>
</comment>
<feature type="signal peptide" evidence="1">
    <location>
        <begin position="1"/>
        <end position="24"/>
    </location>
</feature>
<evidence type="ECO:0008006" key="4">
    <source>
        <dbReference type="Google" id="ProtNLM"/>
    </source>
</evidence>
<keyword evidence="3" id="KW-1185">Reference proteome</keyword>
<protein>
    <recommendedName>
        <fullName evidence="4">Halovibrin</fullName>
    </recommendedName>
</protein>
<sequence>MQGARRQITRYLLALLLLSGPILAATGPETAQLLNRRYQNTTAECPGANPAYFCSGVLVRGSDPALEFWKHGEVATQLGAEALVYLRSDLGTRTLSSANGVVFSDSFTAIGLGKSLNVLCAYPFELALDDDRPDFGCGAVTSGRDSSSCAAQGVTDAESWLTHFHQQDLQTAKQCSLSSLDPAQFRASLLAHQGIDNEWSARSMQVQLRNWDVSAPKQLPLQGLYYDMTQPAALLGAQKDQRDYFIATGDWLPIMRTDLMYGPDAVFGFDLKEQVYSGYEVAARLNARYADTSMACRGNTAAYNCNGVLIRTTDASPNFHAWNPSPGSIERNGVSFSYLRADVHLPRLAWAKNEGLIMKELAFPTAYPLTLRCSFPFDGATFYRSDSCNGHSESPEKSKPCDEQGISGVDAVITHFYAQPSRYHGCSLRGTQAEFAVSVEARSRLTAADQGIHNEVIIANWPQDIPAQLPLEAFFYVAASGRPKARFFQWDYFQQTGRFLPIVQVSWNTTSSSYRFDYDPADQWLSPEQPALTRGNAQ</sequence>
<organism evidence="2 3">
    <name type="scientific">Pseudomonas neuropathica</name>
    <dbReference type="NCBI Taxonomy" id="2730425"/>
    <lineage>
        <taxon>Bacteria</taxon>
        <taxon>Pseudomonadati</taxon>
        <taxon>Pseudomonadota</taxon>
        <taxon>Gammaproteobacteria</taxon>
        <taxon>Pseudomonadales</taxon>
        <taxon>Pseudomonadaceae</taxon>
        <taxon>Pseudomonas</taxon>
    </lineage>
</organism>
<gene>
    <name evidence="2" type="ORF">H8F23_13540</name>
</gene>